<dbReference type="GO" id="GO:0016491">
    <property type="term" value="F:oxidoreductase activity"/>
    <property type="evidence" value="ECO:0007669"/>
    <property type="project" value="InterPro"/>
</dbReference>
<dbReference type="EMBL" id="CAFBPW010000293">
    <property type="protein sequence ID" value="CAB5040630.1"/>
    <property type="molecule type" value="Genomic_DNA"/>
</dbReference>
<dbReference type="PANTHER" id="PTHR39428">
    <property type="entry name" value="F420H(2)-DEPENDENT QUINONE REDUCTASE RV1261C"/>
    <property type="match status" value="1"/>
</dbReference>
<sequence>MYGKYSPQMPSDALLKAMNGAHRVLLKMSGGKIGWNAQSMPVIELTTIGRKSGQERAVLLTSPIQEGDTLVVVASRGGDDHHPAWYLNLVQNPQVGVVLKGQPKQQMTARVATSAERERMWPTVTATYKGYAGYQSKTDREIPLVLLEPIS</sequence>
<evidence type="ECO:0000256" key="2">
    <source>
        <dbReference type="ARBA" id="ARBA00049106"/>
    </source>
</evidence>
<evidence type="ECO:0000256" key="1">
    <source>
        <dbReference type="ARBA" id="ARBA00008710"/>
    </source>
</evidence>
<gene>
    <name evidence="3" type="ORF">UFOPK3046_01658</name>
    <name evidence="4" type="ORF">UFOPK3914_01759</name>
    <name evidence="5" type="ORF">UFOPK4173_01851</name>
</gene>
<comment type="similarity">
    <text evidence="1">Belongs to the F420H(2)-dependent quinone reductase family.</text>
</comment>
<accession>A0A6J7NLJ7</accession>
<proteinExistence type="inferred from homology"/>
<dbReference type="NCBIfam" id="TIGR00026">
    <property type="entry name" value="hi_GC_TIGR00026"/>
    <property type="match status" value="1"/>
</dbReference>
<comment type="catalytic activity">
    <reaction evidence="2">
        <text>oxidized coenzyme F420-(gamma-L-Glu)(n) + a quinol + H(+) = reduced coenzyme F420-(gamma-L-Glu)(n) + a quinone</text>
        <dbReference type="Rhea" id="RHEA:39663"/>
        <dbReference type="Rhea" id="RHEA-COMP:12939"/>
        <dbReference type="Rhea" id="RHEA-COMP:14378"/>
        <dbReference type="ChEBI" id="CHEBI:15378"/>
        <dbReference type="ChEBI" id="CHEBI:24646"/>
        <dbReference type="ChEBI" id="CHEBI:132124"/>
        <dbReference type="ChEBI" id="CHEBI:133980"/>
        <dbReference type="ChEBI" id="CHEBI:139511"/>
    </reaction>
</comment>
<dbReference type="EMBL" id="CAFAAQ010000190">
    <property type="protein sequence ID" value="CAB4819273.1"/>
    <property type="molecule type" value="Genomic_DNA"/>
</dbReference>
<evidence type="ECO:0000313" key="4">
    <source>
        <dbReference type="EMBL" id="CAB4993967.1"/>
    </source>
</evidence>
<dbReference type="InterPro" id="IPR004378">
    <property type="entry name" value="F420H2_quin_Rdtase"/>
</dbReference>
<dbReference type="Pfam" id="PF04075">
    <property type="entry name" value="F420H2_quin_red"/>
    <property type="match status" value="1"/>
</dbReference>
<organism evidence="4">
    <name type="scientific">freshwater metagenome</name>
    <dbReference type="NCBI Taxonomy" id="449393"/>
    <lineage>
        <taxon>unclassified sequences</taxon>
        <taxon>metagenomes</taxon>
        <taxon>ecological metagenomes</taxon>
    </lineage>
</organism>
<dbReference type="GO" id="GO:0070967">
    <property type="term" value="F:coenzyme F420 binding"/>
    <property type="evidence" value="ECO:0007669"/>
    <property type="project" value="TreeGrafter"/>
</dbReference>
<protein>
    <submittedName>
        <fullName evidence="4">Unannotated protein</fullName>
    </submittedName>
</protein>
<reference evidence="4" key="1">
    <citation type="submission" date="2020-05" db="EMBL/GenBank/DDBJ databases">
        <authorList>
            <person name="Chiriac C."/>
            <person name="Salcher M."/>
            <person name="Ghai R."/>
            <person name="Kavagutti S V."/>
        </authorList>
    </citation>
    <scope>NUCLEOTIDE SEQUENCE</scope>
</reference>
<dbReference type="PANTHER" id="PTHR39428:SF3">
    <property type="entry name" value="DEAZAFLAVIN-DEPENDENT NITROREDUCTASE"/>
    <property type="match status" value="1"/>
</dbReference>
<dbReference type="PROSITE" id="PS00430">
    <property type="entry name" value="TONB_DEPENDENT_REC_1"/>
    <property type="match status" value="1"/>
</dbReference>
<dbReference type="InterPro" id="IPR012349">
    <property type="entry name" value="Split_barrel_FMN-bd"/>
</dbReference>
<dbReference type="Gene3D" id="2.30.110.10">
    <property type="entry name" value="Electron Transport, Fmn-binding Protein, Chain A"/>
    <property type="match status" value="1"/>
</dbReference>
<dbReference type="AlphaFoldDB" id="A0A6J7NLJ7"/>
<dbReference type="GO" id="GO:0005886">
    <property type="term" value="C:plasma membrane"/>
    <property type="evidence" value="ECO:0007669"/>
    <property type="project" value="TreeGrafter"/>
</dbReference>
<evidence type="ECO:0000313" key="5">
    <source>
        <dbReference type="EMBL" id="CAB5040630.1"/>
    </source>
</evidence>
<dbReference type="InterPro" id="IPR010916">
    <property type="entry name" value="TonB_box_CS"/>
</dbReference>
<name>A0A6J7NLJ7_9ZZZZ</name>
<evidence type="ECO:0000313" key="3">
    <source>
        <dbReference type="EMBL" id="CAB4819273.1"/>
    </source>
</evidence>
<dbReference type="EMBL" id="CAFBOG010000212">
    <property type="protein sequence ID" value="CAB4993967.1"/>
    <property type="molecule type" value="Genomic_DNA"/>
</dbReference>